<feature type="transmembrane region" description="Helical" evidence="7">
    <location>
        <begin position="369"/>
        <end position="395"/>
    </location>
</feature>
<feature type="transmembrane region" description="Helical" evidence="7">
    <location>
        <begin position="168"/>
        <end position="185"/>
    </location>
</feature>
<feature type="transmembrane region" description="Helical" evidence="7">
    <location>
        <begin position="402"/>
        <end position="420"/>
    </location>
</feature>
<feature type="transmembrane region" description="Helical" evidence="7">
    <location>
        <begin position="14"/>
        <end position="36"/>
    </location>
</feature>
<keyword evidence="5 7" id="KW-1133">Transmembrane helix</keyword>
<dbReference type="KEGG" id="dae:Dtox_0949"/>
<evidence type="ECO:0000256" key="7">
    <source>
        <dbReference type="SAM" id="Phobius"/>
    </source>
</evidence>
<feature type="transmembrane region" description="Helical" evidence="7">
    <location>
        <begin position="233"/>
        <end position="258"/>
    </location>
</feature>
<feature type="transmembrane region" description="Helical" evidence="7">
    <location>
        <begin position="75"/>
        <end position="99"/>
    </location>
</feature>
<feature type="transmembrane region" description="Helical" evidence="7">
    <location>
        <begin position="206"/>
        <end position="227"/>
    </location>
</feature>
<dbReference type="InterPro" id="IPR036458">
    <property type="entry name" value="Na:dicarbo_symporter_sf"/>
</dbReference>
<comment type="subcellular location">
    <subcellularLocation>
        <location evidence="1">Cell membrane</location>
        <topology evidence="1">Multi-pass membrane protein</topology>
    </subcellularLocation>
</comment>
<dbReference type="EMBL" id="CP001720">
    <property type="protein sequence ID" value="ACV61840.1"/>
    <property type="molecule type" value="Genomic_DNA"/>
</dbReference>
<evidence type="ECO:0000256" key="1">
    <source>
        <dbReference type="ARBA" id="ARBA00004651"/>
    </source>
</evidence>
<sequence length="433" mass="47046">MAGKRLEILLNPRVIILGIVTGVILGIYFKSFVFYIEPIGKIYLSLLQMSVIPIMVSAIVVSIGKLMKLKDANVFLRKICAVLIVFLFSVSIIGIFVGISSKFSVGVNSKVKTTIGKVVIGSKDTAIKEIDSRFNTKIDEKKEGEIVRFIINLVPKNIFTALTQGDNLKIIFFFIILGIMLKYIPENSSNNLILLFEGFFEAFQKVVSILMYLLPFSLCSLIASQVANMGFSALAPFIKLIVLIYIASIAICFISLLIVSRYAGFNYCQVFIGLKDAMIIALGTRNSFAAIPSMLNGLHEQLNLDKDKLNLVVPLGITLCRYGSVLVFSLTAVFAMYLYSHPITIGNIIITFASSILAAMATVGLPGLLVYSMITIVLTPLGIPAAVIVPVLITLDSIIDPVLTLLNVCLSSAVASIIASDNSMKTRGEKCGA</sequence>
<feature type="transmembrane region" description="Helical" evidence="7">
    <location>
        <begin position="42"/>
        <end position="63"/>
    </location>
</feature>
<proteinExistence type="predicted"/>
<keyword evidence="6 7" id="KW-0472">Membrane</keyword>
<gene>
    <name evidence="8" type="ordered locus">Dtox_0949</name>
</gene>
<keyword evidence="2" id="KW-0813">Transport</keyword>
<evidence type="ECO:0000313" key="9">
    <source>
        <dbReference type="Proteomes" id="UP000002217"/>
    </source>
</evidence>
<evidence type="ECO:0000256" key="3">
    <source>
        <dbReference type="ARBA" id="ARBA00022475"/>
    </source>
</evidence>
<dbReference type="GO" id="GO:0015293">
    <property type="term" value="F:symporter activity"/>
    <property type="evidence" value="ECO:0007669"/>
    <property type="project" value="UniProtKB-KW"/>
</dbReference>
<keyword evidence="3" id="KW-1003">Cell membrane</keyword>
<evidence type="ECO:0000256" key="4">
    <source>
        <dbReference type="ARBA" id="ARBA00022692"/>
    </source>
</evidence>
<dbReference type="Pfam" id="PF00375">
    <property type="entry name" value="SDF"/>
    <property type="match status" value="1"/>
</dbReference>
<keyword evidence="9" id="KW-1185">Reference proteome</keyword>
<dbReference type="eggNOG" id="COG1301">
    <property type="taxonomic scope" value="Bacteria"/>
</dbReference>
<evidence type="ECO:0000256" key="2">
    <source>
        <dbReference type="ARBA" id="ARBA00022448"/>
    </source>
</evidence>
<evidence type="ECO:0000256" key="6">
    <source>
        <dbReference type="ARBA" id="ARBA00023136"/>
    </source>
</evidence>
<keyword evidence="4 7" id="KW-0812">Transmembrane</keyword>
<dbReference type="STRING" id="485916.Dtox_0949"/>
<protein>
    <submittedName>
        <fullName evidence="8">Sodium:dicarboxylate symporter</fullName>
    </submittedName>
</protein>
<dbReference type="Gene3D" id="1.10.3860.10">
    <property type="entry name" value="Sodium:dicarboxylate symporter"/>
    <property type="match status" value="1"/>
</dbReference>
<evidence type="ECO:0000313" key="8">
    <source>
        <dbReference type="EMBL" id="ACV61840.1"/>
    </source>
</evidence>
<dbReference type="HOGENOM" id="CLU_019375_7_1_9"/>
<dbReference type="RefSeq" id="WP_015756555.1">
    <property type="nucleotide sequence ID" value="NC_013216.1"/>
</dbReference>
<dbReference type="PRINTS" id="PR00173">
    <property type="entry name" value="EDTRNSPORT"/>
</dbReference>
<dbReference type="AlphaFoldDB" id="C8W373"/>
<dbReference type="InterPro" id="IPR001991">
    <property type="entry name" value="Na-dicarboxylate_symporter"/>
</dbReference>
<accession>C8W373</accession>
<name>C8W373_DESAS</name>
<dbReference type="PANTHER" id="PTHR42865">
    <property type="entry name" value="PROTON/GLUTAMATE-ASPARTATE SYMPORTER"/>
    <property type="match status" value="1"/>
</dbReference>
<dbReference type="Proteomes" id="UP000002217">
    <property type="component" value="Chromosome"/>
</dbReference>
<dbReference type="PANTHER" id="PTHR42865:SF7">
    <property type="entry name" value="PROTON_GLUTAMATE-ASPARTATE SYMPORTER"/>
    <property type="match status" value="1"/>
</dbReference>
<feature type="transmembrane region" description="Helical" evidence="7">
    <location>
        <begin position="345"/>
        <end position="363"/>
    </location>
</feature>
<dbReference type="OrthoDB" id="9768885at2"/>
<feature type="transmembrane region" description="Helical" evidence="7">
    <location>
        <begin position="311"/>
        <end position="338"/>
    </location>
</feature>
<dbReference type="GO" id="GO:0005886">
    <property type="term" value="C:plasma membrane"/>
    <property type="evidence" value="ECO:0007669"/>
    <property type="project" value="UniProtKB-SubCell"/>
</dbReference>
<evidence type="ECO:0000256" key="5">
    <source>
        <dbReference type="ARBA" id="ARBA00022989"/>
    </source>
</evidence>
<organism evidence="8 9">
    <name type="scientific">Desulfofarcimen acetoxidans (strain ATCC 49208 / DSM 771 / KCTC 5769 / VKM B-1644 / 5575)</name>
    <name type="common">Desulfotomaculum acetoxidans</name>
    <dbReference type="NCBI Taxonomy" id="485916"/>
    <lineage>
        <taxon>Bacteria</taxon>
        <taxon>Bacillati</taxon>
        <taxon>Bacillota</taxon>
        <taxon>Clostridia</taxon>
        <taxon>Eubacteriales</taxon>
        <taxon>Peptococcaceae</taxon>
        <taxon>Desulfofarcimen</taxon>
    </lineage>
</organism>
<reference evidence="8 9" key="1">
    <citation type="journal article" date="2009" name="Stand. Genomic Sci.">
        <title>Complete genome sequence of Desulfotomaculum acetoxidans type strain (5575).</title>
        <authorList>
            <person name="Spring S."/>
            <person name="Lapidus A."/>
            <person name="Schroder M."/>
            <person name="Gleim D."/>
            <person name="Sims D."/>
            <person name="Meincke L."/>
            <person name="Glavina Del Rio T."/>
            <person name="Tice H."/>
            <person name="Copeland A."/>
            <person name="Cheng J.F."/>
            <person name="Lucas S."/>
            <person name="Chen F."/>
            <person name="Nolan M."/>
            <person name="Bruce D."/>
            <person name="Goodwin L."/>
            <person name="Pitluck S."/>
            <person name="Ivanova N."/>
            <person name="Mavromatis K."/>
            <person name="Mikhailova N."/>
            <person name="Pati A."/>
            <person name="Chen A."/>
            <person name="Palaniappan K."/>
            <person name="Land M."/>
            <person name="Hauser L."/>
            <person name="Chang Y.J."/>
            <person name="Jeffries C.D."/>
            <person name="Chain P."/>
            <person name="Saunders E."/>
            <person name="Brettin T."/>
            <person name="Detter J.C."/>
            <person name="Goker M."/>
            <person name="Bristow J."/>
            <person name="Eisen J.A."/>
            <person name="Markowitz V."/>
            <person name="Hugenholtz P."/>
            <person name="Kyrpides N.C."/>
            <person name="Klenk H.P."/>
            <person name="Han C."/>
        </authorList>
    </citation>
    <scope>NUCLEOTIDE SEQUENCE [LARGE SCALE GENOMIC DNA]</scope>
    <source>
        <strain evidence="9">ATCC 49208 / DSM 771 / VKM B-1644</strain>
    </source>
</reference>
<dbReference type="SUPFAM" id="SSF118215">
    <property type="entry name" value="Proton glutamate symport protein"/>
    <property type="match status" value="1"/>
</dbReference>